<evidence type="ECO:0000256" key="1">
    <source>
        <dbReference type="ARBA" id="ARBA00023125"/>
    </source>
</evidence>
<name>A0ABV3LTG8_9ACTN</name>
<dbReference type="Pfam" id="PF00376">
    <property type="entry name" value="MerR"/>
    <property type="match status" value="1"/>
</dbReference>
<dbReference type="InterPro" id="IPR000551">
    <property type="entry name" value="MerR-type_HTH_dom"/>
</dbReference>
<evidence type="ECO:0000259" key="3">
    <source>
        <dbReference type="PROSITE" id="PS50937"/>
    </source>
</evidence>
<keyword evidence="1" id="KW-0238">DNA-binding</keyword>
<evidence type="ECO:0000256" key="2">
    <source>
        <dbReference type="SAM" id="MobiDB-lite"/>
    </source>
</evidence>
<dbReference type="EMBL" id="JBEYRS010000003">
    <property type="protein sequence ID" value="MEW2362284.1"/>
    <property type="molecule type" value="Genomic_DNA"/>
</dbReference>
<dbReference type="PANTHER" id="PTHR30204">
    <property type="entry name" value="REDOX-CYCLING DRUG-SENSING TRANSCRIPTIONAL ACTIVATOR SOXR"/>
    <property type="match status" value="1"/>
</dbReference>
<dbReference type="RefSeq" id="WP_359771006.1">
    <property type="nucleotide sequence ID" value="NZ_JBEYRR010000001.1"/>
</dbReference>
<dbReference type="SMART" id="SM00422">
    <property type="entry name" value="HTH_MERR"/>
    <property type="match status" value="2"/>
</dbReference>
<sequence>MSRREAGRAGAGGAAAGTAAGAGPRGEGVARGEGGLARQAGAERLRPVDLARAAGVSTQQIRNYADAGVLPPAPRSPAGYRRFDDRHRQALLTYRALVRGHGPGTARAIMRAVHEGDVPQAFALIDAGHAALHEQRLSLRATGQALEAVAEGGPGAPALPRSRLRVGEVAAHLGVRTSALRVWESAGLLTPAREPGTGYRVYLPADVRDARVVHLLRQSHYLFAQIRPVLDDLRRSGGVEALRTALAQRETVLNGRTRAMLEGAGRLHAYLDTASRGPYGYPDTASDGPRDPFASSSLGPYSADSAPDDSAQ</sequence>
<dbReference type="PANTHER" id="PTHR30204:SF93">
    <property type="entry name" value="HTH MERR-TYPE DOMAIN-CONTAINING PROTEIN"/>
    <property type="match status" value="1"/>
</dbReference>
<dbReference type="PROSITE" id="PS50937">
    <property type="entry name" value="HTH_MERR_2"/>
    <property type="match status" value="2"/>
</dbReference>
<organism evidence="4 5">
    <name type="scientific">Streptomyces huasconensis</name>
    <dbReference type="NCBI Taxonomy" id="1854574"/>
    <lineage>
        <taxon>Bacteria</taxon>
        <taxon>Bacillati</taxon>
        <taxon>Actinomycetota</taxon>
        <taxon>Actinomycetes</taxon>
        <taxon>Kitasatosporales</taxon>
        <taxon>Streptomycetaceae</taxon>
        <taxon>Streptomyces</taxon>
    </lineage>
</organism>
<dbReference type="Gene3D" id="1.10.1660.10">
    <property type="match status" value="2"/>
</dbReference>
<proteinExistence type="predicted"/>
<dbReference type="InterPro" id="IPR047057">
    <property type="entry name" value="MerR_fam"/>
</dbReference>
<evidence type="ECO:0000313" key="4">
    <source>
        <dbReference type="EMBL" id="MEW2362284.1"/>
    </source>
</evidence>
<dbReference type="Proteomes" id="UP001553843">
    <property type="component" value="Unassembled WGS sequence"/>
</dbReference>
<feature type="domain" description="HTH merR-type" evidence="3">
    <location>
        <begin position="163"/>
        <end position="232"/>
    </location>
</feature>
<dbReference type="Pfam" id="PF13411">
    <property type="entry name" value="MerR_1"/>
    <property type="match status" value="1"/>
</dbReference>
<dbReference type="CDD" id="cd04773">
    <property type="entry name" value="HTH_TioE_rpt2"/>
    <property type="match status" value="1"/>
</dbReference>
<feature type="region of interest" description="Disordered" evidence="2">
    <location>
        <begin position="1"/>
        <end position="40"/>
    </location>
</feature>
<protein>
    <submittedName>
        <fullName evidence="4">TioE family transcriptional regulator</fullName>
    </submittedName>
</protein>
<feature type="compositionally biased region" description="Gly residues" evidence="2">
    <location>
        <begin position="23"/>
        <end position="35"/>
    </location>
</feature>
<dbReference type="InterPro" id="IPR009061">
    <property type="entry name" value="DNA-bd_dom_put_sf"/>
</dbReference>
<feature type="region of interest" description="Disordered" evidence="2">
    <location>
        <begin position="278"/>
        <end position="312"/>
    </location>
</feature>
<accession>A0ABV3LTG8</accession>
<feature type="domain" description="HTH merR-type" evidence="3">
    <location>
        <begin position="50"/>
        <end position="87"/>
    </location>
</feature>
<keyword evidence="5" id="KW-1185">Reference proteome</keyword>
<evidence type="ECO:0000313" key="5">
    <source>
        <dbReference type="Proteomes" id="UP001553843"/>
    </source>
</evidence>
<reference evidence="4 5" key="1">
    <citation type="submission" date="2024-06" db="EMBL/GenBank/DDBJ databases">
        <title>The Natural Products Discovery Center: Release of the First 8490 Sequenced Strains for Exploring Actinobacteria Biosynthetic Diversity.</title>
        <authorList>
            <person name="Kalkreuter E."/>
            <person name="Kautsar S.A."/>
            <person name="Yang D."/>
            <person name="Bader C.D."/>
            <person name="Teijaro C.N."/>
            <person name="Fluegel L."/>
            <person name="Davis C.M."/>
            <person name="Simpson J.R."/>
            <person name="Lauterbach L."/>
            <person name="Steele A.D."/>
            <person name="Gui C."/>
            <person name="Meng S."/>
            <person name="Li G."/>
            <person name="Viehrig K."/>
            <person name="Ye F."/>
            <person name="Su P."/>
            <person name="Kiefer A.F."/>
            <person name="Nichols A."/>
            <person name="Cepeda A.J."/>
            <person name="Yan W."/>
            <person name="Fan B."/>
            <person name="Jiang Y."/>
            <person name="Adhikari A."/>
            <person name="Zheng C.-J."/>
            <person name="Schuster L."/>
            <person name="Cowan T.M."/>
            <person name="Smanski M.J."/>
            <person name="Chevrette M.G."/>
            <person name="De Carvalho L.P.S."/>
            <person name="Shen B."/>
        </authorList>
    </citation>
    <scope>NUCLEOTIDE SEQUENCE [LARGE SCALE GENOMIC DNA]</scope>
    <source>
        <strain evidence="4 5">NPDC047833</strain>
    </source>
</reference>
<dbReference type="SUPFAM" id="SSF46955">
    <property type="entry name" value="Putative DNA-binding domain"/>
    <property type="match status" value="2"/>
</dbReference>
<gene>
    <name evidence="4" type="ORF">AB0887_10025</name>
</gene>
<comment type="caution">
    <text evidence="4">The sequence shown here is derived from an EMBL/GenBank/DDBJ whole genome shotgun (WGS) entry which is preliminary data.</text>
</comment>